<evidence type="ECO:0000256" key="2">
    <source>
        <dbReference type="ARBA" id="ARBA00006597"/>
    </source>
</evidence>
<evidence type="ECO:0000256" key="9">
    <source>
        <dbReference type="ARBA" id="ARBA00023157"/>
    </source>
</evidence>
<feature type="domain" description="4Fe-4S Wbl-type" evidence="12">
    <location>
        <begin position="16"/>
        <end position="75"/>
    </location>
</feature>
<name>A0ABP8DRP6_9ACTN</name>
<evidence type="ECO:0000256" key="6">
    <source>
        <dbReference type="ARBA" id="ARBA00023014"/>
    </source>
</evidence>
<keyword evidence="7 11" id="KW-0805">Transcription regulation</keyword>
<dbReference type="EMBL" id="BAABAT010000052">
    <property type="protein sequence ID" value="GAA4262554.1"/>
    <property type="molecule type" value="Genomic_DNA"/>
</dbReference>
<feature type="binding site" evidence="11">
    <location>
        <position position="42"/>
    </location>
    <ligand>
        <name>[4Fe-4S] cluster</name>
        <dbReference type="ChEBI" id="CHEBI:49883"/>
    </ligand>
</feature>
<evidence type="ECO:0000256" key="4">
    <source>
        <dbReference type="ARBA" id="ARBA00022723"/>
    </source>
</evidence>
<keyword evidence="9 11" id="KW-1015">Disulfide bond</keyword>
<evidence type="ECO:0000313" key="14">
    <source>
        <dbReference type="Proteomes" id="UP001500620"/>
    </source>
</evidence>
<keyword evidence="4 11" id="KW-0479">Metal-binding</keyword>
<comment type="subcellular location">
    <subcellularLocation>
        <location evidence="1 11">Cytoplasm</location>
    </subcellularLocation>
</comment>
<feature type="binding site" evidence="11">
    <location>
        <position position="17"/>
    </location>
    <ligand>
        <name>[4Fe-4S] cluster</name>
        <dbReference type="ChEBI" id="CHEBI:49883"/>
    </ligand>
</feature>
<dbReference type="RefSeq" id="WP_345140124.1">
    <property type="nucleotide sequence ID" value="NZ_BAABAT010000052.1"/>
</dbReference>
<dbReference type="PROSITE" id="PS51674">
    <property type="entry name" value="4FE4S_WBL"/>
    <property type="match status" value="1"/>
</dbReference>
<keyword evidence="6 11" id="KW-0411">Iron-sulfur</keyword>
<evidence type="ECO:0000256" key="11">
    <source>
        <dbReference type="HAMAP-Rule" id="MF_01479"/>
    </source>
</evidence>
<proteinExistence type="inferred from homology"/>
<evidence type="ECO:0000256" key="5">
    <source>
        <dbReference type="ARBA" id="ARBA00023004"/>
    </source>
</evidence>
<dbReference type="InterPro" id="IPR003482">
    <property type="entry name" value="Whib"/>
</dbReference>
<keyword evidence="14" id="KW-1185">Reference proteome</keyword>
<protein>
    <recommendedName>
        <fullName evidence="11">Transcriptional regulator WhiB</fullName>
    </recommendedName>
</protein>
<feature type="binding site" evidence="11">
    <location>
        <position position="45"/>
    </location>
    <ligand>
        <name>[4Fe-4S] cluster</name>
        <dbReference type="ChEBI" id="CHEBI:49883"/>
    </ligand>
</feature>
<gene>
    <name evidence="11" type="primary">whiB</name>
    <name evidence="13" type="ORF">GCM10022255_099680</name>
</gene>
<evidence type="ECO:0000256" key="10">
    <source>
        <dbReference type="ARBA" id="ARBA00023163"/>
    </source>
</evidence>
<keyword evidence="11" id="KW-0963">Cytoplasm</keyword>
<sequence>MVAKTRLLRSWRDKAACLGLDVTWFYPAPDDVLAVLRAQTFCASCPVRRDCARHAIEHNEQHGIWGGSTAQERAAFRRAMSS</sequence>
<comment type="caution">
    <text evidence="13">The sequence shown here is derived from an EMBL/GenBank/DDBJ whole genome shotgun (WGS) entry which is preliminary data.</text>
</comment>
<evidence type="ECO:0000313" key="13">
    <source>
        <dbReference type="EMBL" id="GAA4262554.1"/>
    </source>
</evidence>
<evidence type="ECO:0000256" key="8">
    <source>
        <dbReference type="ARBA" id="ARBA00023125"/>
    </source>
</evidence>
<comment type="similarity">
    <text evidence="2 11">Belongs to the WhiB family.</text>
</comment>
<evidence type="ECO:0000259" key="12">
    <source>
        <dbReference type="PROSITE" id="PS51674"/>
    </source>
</evidence>
<evidence type="ECO:0000256" key="1">
    <source>
        <dbReference type="ARBA" id="ARBA00004496"/>
    </source>
</evidence>
<feature type="binding site" evidence="11">
    <location>
        <position position="51"/>
    </location>
    <ligand>
        <name>[4Fe-4S] cluster</name>
        <dbReference type="ChEBI" id="CHEBI:49883"/>
    </ligand>
</feature>
<dbReference type="Proteomes" id="UP001500620">
    <property type="component" value="Unassembled WGS sequence"/>
</dbReference>
<comment type="PTM">
    <text evidence="11">The Fe-S cluster can be nitrosylated by nitric oxide (NO).</text>
</comment>
<accession>A0ABP8DRP6</accession>
<dbReference type="PANTHER" id="PTHR38839">
    <property type="entry name" value="TRANSCRIPTIONAL REGULATOR WHID-RELATED"/>
    <property type="match status" value="1"/>
</dbReference>
<evidence type="ECO:0000256" key="7">
    <source>
        <dbReference type="ARBA" id="ARBA00023015"/>
    </source>
</evidence>
<keyword evidence="8 11" id="KW-0238">DNA-binding</keyword>
<organism evidence="13 14">
    <name type="scientific">Dactylosporangium darangshiense</name>
    <dbReference type="NCBI Taxonomy" id="579108"/>
    <lineage>
        <taxon>Bacteria</taxon>
        <taxon>Bacillati</taxon>
        <taxon>Actinomycetota</taxon>
        <taxon>Actinomycetes</taxon>
        <taxon>Micromonosporales</taxon>
        <taxon>Micromonosporaceae</taxon>
        <taxon>Dactylosporangium</taxon>
    </lineage>
</organism>
<keyword evidence="10 11" id="KW-0804">Transcription</keyword>
<dbReference type="HAMAP" id="MF_01479">
    <property type="entry name" value="WhiB"/>
    <property type="match status" value="1"/>
</dbReference>
<reference evidence="14" key="1">
    <citation type="journal article" date="2019" name="Int. J. Syst. Evol. Microbiol.">
        <title>The Global Catalogue of Microorganisms (GCM) 10K type strain sequencing project: providing services to taxonomists for standard genome sequencing and annotation.</title>
        <authorList>
            <consortium name="The Broad Institute Genomics Platform"/>
            <consortium name="The Broad Institute Genome Sequencing Center for Infectious Disease"/>
            <person name="Wu L."/>
            <person name="Ma J."/>
        </authorList>
    </citation>
    <scope>NUCLEOTIDE SEQUENCE [LARGE SCALE GENOMIC DNA]</scope>
    <source>
        <strain evidence="14">JCM 17441</strain>
    </source>
</reference>
<comment type="PTM">
    <text evidence="11">Upon Fe-S cluster removal intramolecular disulfide bonds are formed.</text>
</comment>
<dbReference type="Pfam" id="PF02467">
    <property type="entry name" value="Whib"/>
    <property type="match status" value="1"/>
</dbReference>
<keyword evidence="5 11" id="KW-0408">Iron</keyword>
<comment type="cofactor">
    <cofactor evidence="11">
        <name>[4Fe-4S] cluster</name>
        <dbReference type="ChEBI" id="CHEBI:49883"/>
    </cofactor>
    <text evidence="11">Binds 1 [4Fe-4S] cluster per subunit. Following nitrosylation of the [4Fe-4S] cluster binds 1 [4Fe-8(NO)] cluster per subunit.</text>
</comment>
<dbReference type="InterPro" id="IPR034768">
    <property type="entry name" value="4FE4S_WBL"/>
</dbReference>
<keyword evidence="3 11" id="KW-0004">4Fe-4S</keyword>
<comment type="function">
    <text evidence="11">Acts as a transcriptional regulator. Probably redox-responsive. The apo- but not holo-form probably binds DNA.</text>
</comment>
<evidence type="ECO:0000256" key="3">
    <source>
        <dbReference type="ARBA" id="ARBA00022485"/>
    </source>
</evidence>